<dbReference type="KEGG" id="snep:Enr13x_18520"/>
<proteinExistence type="predicted"/>
<sequence length="79" mass="8079">MVVKNIARRSAPLAQRGVFACPPPALPSRIGPSAGLSAQAEALGFLAATDDGVPLTVGPRSPTVVSWTLVAPIDEKGLF</sequence>
<name>A0A518HMH6_9BACT</name>
<keyword evidence="2" id="KW-1185">Reference proteome</keyword>
<accession>A0A518HMH6</accession>
<evidence type="ECO:0000313" key="1">
    <source>
        <dbReference type="EMBL" id="QDV42009.1"/>
    </source>
</evidence>
<reference evidence="1 2" key="1">
    <citation type="submission" date="2019-03" db="EMBL/GenBank/DDBJ databases">
        <title>Deep-cultivation of Planctomycetes and their phenomic and genomic characterization uncovers novel biology.</title>
        <authorList>
            <person name="Wiegand S."/>
            <person name="Jogler M."/>
            <person name="Boedeker C."/>
            <person name="Pinto D."/>
            <person name="Vollmers J."/>
            <person name="Rivas-Marin E."/>
            <person name="Kohn T."/>
            <person name="Peeters S.H."/>
            <person name="Heuer A."/>
            <person name="Rast P."/>
            <person name="Oberbeckmann S."/>
            <person name="Bunk B."/>
            <person name="Jeske O."/>
            <person name="Meyerdierks A."/>
            <person name="Storesund J.E."/>
            <person name="Kallscheuer N."/>
            <person name="Luecker S."/>
            <person name="Lage O.M."/>
            <person name="Pohl T."/>
            <person name="Merkel B.J."/>
            <person name="Hornburger P."/>
            <person name="Mueller R.-W."/>
            <person name="Bruemmer F."/>
            <person name="Labrenz M."/>
            <person name="Spormann A.M."/>
            <person name="Op den Camp H."/>
            <person name="Overmann J."/>
            <person name="Amann R."/>
            <person name="Jetten M.S.M."/>
            <person name="Mascher T."/>
            <person name="Medema M.H."/>
            <person name="Devos D.P."/>
            <person name="Kaster A.-K."/>
            <person name="Ovreas L."/>
            <person name="Rohde M."/>
            <person name="Galperin M.Y."/>
            <person name="Jogler C."/>
        </authorList>
    </citation>
    <scope>NUCLEOTIDE SEQUENCE [LARGE SCALE GENOMIC DNA]</scope>
    <source>
        <strain evidence="1 2">Enr13</strain>
    </source>
</reference>
<dbReference type="AlphaFoldDB" id="A0A518HMH6"/>
<evidence type="ECO:0000313" key="2">
    <source>
        <dbReference type="Proteomes" id="UP000319004"/>
    </source>
</evidence>
<dbReference type="EMBL" id="CP037423">
    <property type="protein sequence ID" value="QDV42009.1"/>
    <property type="molecule type" value="Genomic_DNA"/>
</dbReference>
<dbReference type="Proteomes" id="UP000319004">
    <property type="component" value="Chromosome"/>
</dbReference>
<gene>
    <name evidence="1" type="ORF">Enr13x_18520</name>
</gene>
<organism evidence="1 2">
    <name type="scientific">Stieleria neptunia</name>
    <dbReference type="NCBI Taxonomy" id="2527979"/>
    <lineage>
        <taxon>Bacteria</taxon>
        <taxon>Pseudomonadati</taxon>
        <taxon>Planctomycetota</taxon>
        <taxon>Planctomycetia</taxon>
        <taxon>Pirellulales</taxon>
        <taxon>Pirellulaceae</taxon>
        <taxon>Stieleria</taxon>
    </lineage>
</organism>
<protein>
    <submittedName>
        <fullName evidence="1">Uncharacterized protein</fullName>
    </submittedName>
</protein>